<protein>
    <submittedName>
        <fullName evidence="1">Uncharacterized protein</fullName>
    </submittedName>
</protein>
<evidence type="ECO:0000313" key="2">
    <source>
        <dbReference type="Proteomes" id="UP001230649"/>
    </source>
</evidence>
<proteinExistence type="predicted"/>
<evidence type="ECO:0000313" key="1">
    <source>
        <dbReference type="EMBL" id="KAJ9114864.1"/>
    </source>
</evidence>
<name>A0ACC2WSW5_9TREE</name>
<sequence>MLIPPFKILCGLGWMSDNATLQCVAIILPRVQIHFALSSTMASLLSASTMAGMMLGALTWGALSDILGRTFPFNATLLLTAVFGLLASFVSERFWLLCFWMFWLGTAVGGSMPTDGTLFLENLPEEKQYLLTLLSVFFSLGAVLSAIIGFLVLPGASCTDSETCDVDLGQNDGWRRMLFILGLINLAMFGARFFLFQLHESPRYLASQQKSEAALAALKNIAAYNAHPLRLELRDVELKTSMEGYRSVKTDEDDSLERKAGTVAGSLKHPAPLNPAHPGISSSNSSAYIDFSTAREYGTPPLAQDTVRSDTSRVAPSVQGSFFHTPSEELSHAQAFPLTSDTVNFSSAKDDPDTAGMFDDDPFLDLEQEGSPRKMGVRQVIENGLARLRLLFVPEWKRTTILMWLIWGLMSLAYGVFNVWLPTVLEQRSGGSKGDGLHHALQEYLM</sequence>
<gene>
    <name evidence="1" type="ORF">QFC20_001235</name>
</gene>
<organism evidence="1 2">
    <name type="scientific">Naganishia adeliensis</name>
    <dbReference type="NCBI Taxonomy" id="92952"/>
    <lineage>
        <taxon>Eukaryota</taxon>
        <taxon>Fungi</taxon>
        <taxon>Dikarya</taxon>
        <taxon>Basidiomycota</taxon>
        <taxon>Agaricomycotina</taxon>
        <taxon>Tremellomycetes</taxon>
        <taxon>Filobasidiales</taxon>
        <taxon>Filobasidiaceae</taxon>
        <taxon>Naganishia</taxon>
    </lineage>
</organism>
<comment type="caution">
    <text evidence="1">The sequence shown here is derived from an EMBL/GenBank/DDBJ whole genome shotgun (WGS) entry which is preliminary data.</text>
</comment>
<accession>A0ACC2WSW5</accession>
<reference evidence="1" key="1">
    <citation type="submission" date="2023-04" db="EMBL/GenBank/DDBJ databases">
        <title>Draft Genome sequencing of Naganishia species isolated from polar environments using Oxford Nanopore Technology.</title>
        <authorList>
            <person name="Leo P."/>
            <person name="Venkateswaran K."/>
        </authorList>
    </citation>
    <scope>NUCLEOTIDE SEQUENCE</scope>
    <source>
        <strain evidence="1">MNA-CCFEE 5262</strain>
    </source>
</reference>
<keyword evidence="2" id="KW-1185">Reference proteome</keyword>
<dbReference type="EMBL" id="JASBWS010000007">
    <property type="protein sequence ID" value="KAJ9114864.1"/>
    <property type="molecule type" value="Genomic_DNA"/>
</dbReference>
<dbReference type="Proteomes" id="UP001230649">
    <property type="component" value="Unassembled WGS sequence"/>
</dbReference>